<evidence type="ECO:0000256" key="1">
    <source>
        <dbReference type="ARBA" id="ARBA00002962"/>
    </source>
</evidence>
<feature type="transmembrane region" description="Helical" evidence="10">
    <location>
        <begin position="44"/>
        <end position="70"/>
    </location>
</feature>
<evidence type="ECO:0000256" key="4">
    <source>
        <dbReference type="ARBA" id="ARBA00022475"/>
    </source>
</evidence>
<keyword evidence="4" id="KW-1003">Cell membrane</keyword>
<evidence type="ECO:0000256" key="8">
    <source>
        <dbReference type="ARBA" id="ARBA00023136"/>
    </source>
</evidence>
<comment type="caution">
    <text evidence="12">The sequence shown here is derived from an EMBL/GenBank/DDBJ whole genome shotgun (WGS) entry which is preliminary data.</text>
</comment>
<dbReference type="InterPro" id="IPR010817">
    <property type="entry name" value="HemY_N"/>
</dbReference>
<keyword evidence="8 10" id="KW-0472">Membrane</keyword>
<dbReference type="NCBIfam" id="TIGR00540">
    <property type="entry name" value="TPR_hemY_coli"/>
    <property type="match status" value="1"/>
</dbReference>
<keyword evidence="5" id="KW-0997">Cell inner membrane</keyword>
<accession>A0ABY0IKN3</accession>
<evidence type="ECO:0000259" key="11">
    <source>
        <dbReference type="Pfam" id="PF07219"/>
    </source>
</evidence>
<dbReference type="SUPFAM" id="SSF48452">
    <property type="entry name" value="TPR-like"/>
    <property type="match status" value="1"/>
</dbReference>
<evidence type="ECO:0000256" key="7">
    <source>
        <dbReference type="ARBA" id="ARBA00022989"/>
    </source>
</evidence>
<keyword evidence="13" id="KW-1185">Reference proteome</keyword>
<comment type="subcellular location">
    <subcellularLocation>
        <location evidence="2">Cell inner membrane</location>
        <topology evidence="2">Multi-pass membrane protein</topology>
    </subcellularLocation>
</comment>
<keyword evidence="7 10" id="KW-1133">Transmembrane helix</keyword>
<keyword evidence="9" id="KW-0627">Porphyrin biosynthesis</keyword>
<evidence type="ECO:0000313" key="12">
    <source>
        <dbReference type="EMBL" id="RZT75748.1"/>
    </source>
</evidence>
<organism evidence="12 13">
    <name type="scientific">Azospira oryzae</name>
    <dbReference type="NCBI Taxonomy" id="146939"/>
    <lineage>
        <taxon>Bacteria</taxon>
        <taxon>Pseudomonadati</taxon>
        <taxon>Pseudomonadota</taxon>
        <taxon>Betaproteobacteria</taxon>
        <taxon>Rhodocyclales</taxon>
        <taxon>Rhodocyclaceae</taxon>
        <taxon>Azospira</taxon>
    </lineage>
</organism>
<dbReference type="InterPro" id="IPR011990">
    <property type="entry name" value="TPR-like_helical_dom_sf"/>
</dbReference>
<comment type="pathway">
    <text evidence="3">Porphyrin-containing compound metabolism; protoheme biosynthesis.</text>
</comment>
<proteinExistence type="predicted"/>
<dbReference type="Gene3D" id="1.25.40.10">
    <property type="entry name" value="Tetratricopeptide repeat domain"/>
    <property type="match status" value="1"/>
</dbReference>
<name>A0ABY0IKN3_9RHOO</name>
<comment type="function">
    <text evidence="1">Involved in a late step of protoheme IX synthesis.</text>
</comment>
<evidence type="ECO:0000256" key="9">
    <source>
        <dbReference type="ARBA" id="ARBA00023244"/>
    </source>
</evidence>
<dbReference type="RefSeq" id="WP_130460051.1">
    <property type="nucleotide sequence ID" value="NZ_SHKM01000003.1"/>
</dbReference>
<keyword evidence="6 10" id="KW-0812">Transmembrane</keyword>
<sequence length="400" mass="44673">MRGLFWILALFAAAVGLALAARVNDGYVLVVFPPWRLEVSLNLLIIGLIAAFAVLHGLLRLVSLTLGLPARVSEFRERRSKDKAAAALQDALRHFFEGRYGQSMKRAEESFSAGYVPGLSALVAARAAHALRENAKEGQWLKDAEGDNNLKVARLMLTAEMRLDSRDFSGALDALRQLQETAGRHIAAMRLELKAQQGRKDWEQVLRLARQLQKREAMAPEQAREIILKAHRENIRQRQEDAPSLLAYLRTIPSREGSPRLAATVARALLSLDAKAEALKVVESTLEKCNEDDWNSDLVEIYGQVAVADADGGELTARIARAEGWLKQRPRDAGLLLALGRLCLQQKLWGKAQNYLEASLSVEESRDAHLELARLLDQLERPGEADRHYRQGSRPDLYRN</sequence>
<evidence type="ECO:0000256" key="5">
    <source>
        <dbReference type="ARBA" id="ARBA00022519"/>
    </source>
</evidence>
<evidence type="ECO:0000256" key="3">
    <source>
        <dbReference type="ARBA" id="ARBA00004744"/>
    </source>
</evidence>
<reference evidence="12 13" key="1">
    <citation type="submission" date="2019-02" db="EMBL/GenBank/DDBJ databases">
        <title>Genomic Encyclopedia of Type Strains, Phase IV (KMG-IV): sequencing the most valuable type-strain genomes for metagenomic binning, comparative biology and taxonomic classification.</title>
        <authorList>
            <person name="Goeker M."/>
        </authorList>
    </citation>
    <scope>NUCLEOTIDE SEQUENCE [LARGE SCALE GENOMIC DNA]</scope>
    <source>
        <strain evidence="12 13">DSM 21223</strain>
    </source>
</reference>
<feature type="domain" description="HemY N-terminal" evidence="11">
    <location>
        <begin position="26"/>
        <end position="130"/>
    </location>
</feature>
<evidence type="ECO:0000256" key="10">
    <source>
        <dbReference type="SAM" id="Phobius"/>
    </source>
</evidence>
<gene>
    <name evidence="12" type="ORF">EV678_2935</name>
</gene>
<protein>
    <submittedName>
        <fullName evidence="12">HemY protein</fullName>
    </submittedName>
</protein>
<evidence type="ECO:0000313" key="13">
    <source>
        <dbReference type="Proteomes" id="UP000292136"/>
    </source>
</evidence>
<dbReference type="InterPro" id="IPR005254">
    <property type="entry name" value="Heme_biosyn_assoc_TPR_pro"/>
</dbReference>
<dbReference type="Pfam" id="PF07219">
    <property type="entry name" value="HemY_N"/>
    <property type="match status" value="1"/>
</dbReference>
<evidence type="ECO:0000256" key="6">
    <source>
        <dbReference type="ARBA" id="ARBA00022692"/>
    </source>
</evidence>
<dbReference type="EMBL" id="SHKM01000003">
    <property type="protein sequence ID" value="RZT75748.1"/>
    <property type="molecule type" value="Genomic_DNA"/>
</dbReference>
<evidence type="ECO:0000256" key="2">
    <source>
        <dbReference type="ARBA" id="ARBA00004429"/>
    </source>
</evidence>
<dbReference type="Proteomes" id="UP000292136">
    <property type="component" value="Unassembled WGS sequence"/>
</dbReference>